<feature type="domain" description="IcmF-related" evidence="3">
    <location>
        <begin position="488"/>
        <end position="777"/>
    </location>
</feature>
<dbReference type="InterPro" id="IPR010623">
    <property type="entry name" value="IcmF_C"/>
</dbReference>
<dbReference type="Pfam" id="PF14331">
    <property type="entry name" value="IcmF-related_N"/>
    <property type="match status" value="1"/>
</dbReference>
<dbReference type="PANTHER" id="PTHR36153">
    <property type="entry name" value="INNER MEMBRANE PROTEIN-RELATED"/>
    <property type="match status" value="1"/>
</dbReference>
<feature type="transmembrane region" description="Helical" evidence="1">
    <location>
        <begin position="129"/>
        <end position="148"/>
    </location>
</feature>
<dbReference type="PANTHER" id="PTHR36153:SF1">
    <property type="entry name" value="TYPE VI SECRETION SYSTEM COMPONENT TSSM1"/>
    <property type="match status" value="1"/>
</dbReference>
<dbReference type="PATRIC" id="fig|34065.5.peg.6351"/>
<evidence type="ECO:0000256" key="1">
    <source>
        <dbReference type="SAM" id="Phobius"/>
    </source>
</evidence>
<evidence type="ECO:0000259" key="2">
    <source>
        <dbReference type="Pfam" id="PF06744"/>
    </source>
</evidence>
<feature type="transmembrane region" description="Helical" evidence="1">
    <location>
        <begin position="96"/>
        <end position="117"/>
    </location>
</feature>
<dbReference type="NCBIfam" id="TIGR03348">
    <property type="entry name" value="VI_IcmF"/>
    <property type="match status" value="1"/>
</dbReference>
<dbReference type="InterPro" id="IPR017731">
    <property type="entry name" value="TssM1-like"/>
</dbReference>
<dbReference type="InterPro" id="IPR053156">
    <property type="entry name" value="T6SS_TssM-like"/>
</dbReference>
<dbReference type="InterPro" id="IPR009612">
    <property type="entry name" value="IcmF-rel"/>
</dbReference>
<dbReference type="Pfam" id="PF06744">
    <property type="entry name" value="IcmF_C"/>
    <property type="match status" value="1"/>
</dbReference>
<sequence>MLEATCPELFHLAGRAHNPGLLNGCVSYRYGWSCCSPLSAWLCCIADLPGYSASSVRSCSNPISQRIWQRLSSDLEMRNAMKTLLKKFIALLRSTWVWSLLLVLVLAACIWMFGPLLAVADNRFWESPIARLVSISVLFLVWGLGIVFNNWRIGLQKKQAQDSHAGHELLRKSVAVEKEHLELVSRFKDALRVLKDSALYGELGARGRVELPWYALIGPQGCGKTSLLDSSGLDFPLHRRGRKLTHDTSSTSSCGWYFTEQAILLDTSGRYLDQPVPEVDGSAWMTLLGLLRGRYRVQPLSGVLVTLPVDILFDERDITRIHQERDSQRRGKMLELPNLLGGVAHRLGVFVELAFSGNRYQRASQFRGFYLTRAPQLVQSSQKADGEGSTGLQVPQPGKARFIHDLLRHVIFPESDLAVLNKEARGKILWRQRAMYCSALLLLSVFGVLWTTGFSANHDRLERLRILGEQWTQQRSSLIAEDDLLTVLDSLNTLYQAAQVFPDNSDVTLYERNGLYQGEPANDVLLRAYHAQLQGQLLPRVVRMFEARIMASLQDREQLLDNLRAYLMLVQREHRIPSALKERVATDWSIRYVGHAQAQHELNQHFGRLLEQSFAYPLNDALVAQARQVLRNESFANVVYRVLREKARVLPDYSLGHNTGPQAKHLAGTDYRIPGFYTRQGYEQYFVTRGTAVVTEIMRDNWVLGESEQYNAHQLRALMVELEKLYFRDYADHWAEAIGRVSLQPFEGASQAAVQLAGLTAAHSPLLQLLVEVRDNTLFPVLADSLGAMKVEAEKIAPGPVALTQVAAIGDTLQQTVTDSLLTMAKQSLQRRFDPLHRLLDEENGPAADLITALNAINELQMQMAALGRSGQPELAAYEMAKGRMSGQRDALSNLRNAATVLPQPLGGWLSALAEDTWSFVLYQSHHYLNQRYKAELYSFYEQSLAKRYPFHAHSSSDVALNDFREFFGAQGIAERFFDSYLKPFVSGDPGRYRLRTIDGYSLPMSRAYLDQMAGVYKIRSSFFAHRTQEPQVQFTLEPHTLDPAVRRAQFRLGDQSLEYRHGPIVPMLFRWPADTEDGRTSLVMEGMVGRPLGIEKNSGPWSLFRLFDLMQTEPLKGRDVLVLKADVGGMRANYLLSSQRAPNPFDMSALRDFRMPAQL</sequence>
<reference evidence="5 6" key="1">
    <citation type="submission" date="2015-09" db="EMBL/GenBank/DDBJ databases">
        <title>Genome announcement of multiple Pseudomonas syringae strains.</title>
        <authorList>
            <person name="Thakur S."/>
            <person name="Wang P.W."/>
            <person name="Gong Y."/>
            <person name="Weir B.S."/>
            <person name="Guttman D.S."/>
        </authorList>
    </citation>
    <scope>NUCLEOTIDE SEQUENCE [LARGE SCALE GENOMIC DNA]</scope>
    <source>
        <strain evidence="5 6">ICMP4331</strain>
    </source>
</reference>
<name>A0A0Q0A5K1_PSEA0</name>
<dbReference type="EMBL" id="LJQU01000166">
    <property type="protein sequence ID" value="KPX98648.1"/>
    <property type="molecule type" value="Genomic_DNA"/>
</dbReference>
<evidence type="ECO:0000259" key="3">
    <source>
        <dbReference type="Pfam" id="PF06761"/>
    </source>
</evidence>
<comment type="caution">
    <text evidence="5">The sequence shown here is derived from an EMBL/GenBank/DDBJ whole genome shotgun (WGS) entry which is preliminary data.</text>
</comment>
<feature type="domain" description="Type VI secretion system IcmF C-terminal" evidence="2">
    <location>
        <begin position="1035"/>
        <end position="1140"/>
    </location>
</feature>
<evidence type="ECO:0000259" key="4">
    <source>
        <dbReference type="Pfam" id="PF14331"/>
    </source>
</evidence>
<organism evidence="5 6">
    <name type="scientific">Pseudomonas amygdali pv. mori</name>
    <dbReference type="NCBI Taxonomy" id="34065"/>
    <lineage>
        <taxon>Bacteria</taxon>
        <taxon>Pseudomonadati</taxon>
        <taxon>Pseudomonadota</taxon>
        <taxon>Gammaproteobacteria</taxon>
        <taxon>Pseudomonadales</taxon>
        <taxon>Pseudomonadaceae</taxon>
        <taxon>Pseudomonas</taxon>
        <taxon>Pseudomonas amygdali</taxon>
    </lineage>
</organism>
<accession>A0A0Q0A5K1</accession>
<dbReference type="InterPro" id="IPR025743">
    <property type="entry name" value="TssM1_N"/>
</dbReference>
<proteinExistence type="predicted"/>
<dbReference type="Proteomes" id="UP000050420">
    <property type="component" value="Unassembled WGS sequence"/>
</dbReference>
<evidence type="ECO:0000313" key="6">
    <source>
        <dbReference type="Proteomes" id="UP000050420"/>
    </source>
</evidence>
<feature type="domain" description="Type VI secretion system component TssM1 N-terminal" evidence="4">
    <location>
        <begin position="317"/>
        <end position="438"/>
    </location>
</feature>
<dbReference type="Pfam" id="PF06761">
    <property type="entry name" value="IcmF-related"/>
    <property type="match status" value="1"/>
</dbReference>
<keyword evidence="1" id="KW-1133">Transmembrane helix</keyword>
<protein>
    <submittedName>
        <fullName evidence="5">IcmF-related protein</fullName>
    </submittedName>
</protein>
<evidence type="ECO:0000313" key="5">
    <source>
        <dbReference type="EMBL" id="KPX98648.1"/>
    </source>
</evidence>
<gene>
    <name evidence="5" type="ORF">ALO63_05592</name>
</gene>
<dbReference type="AlphaFoldDB" id="A0A0Q0A5K1"/>
<feature type="transmembrane region" description="Helical" evidence="1">
    <location>
        <begin position="434"/>
        <end position="456"/>
    </location>
</feature>
<keyword evidence="1" id="KW-0472">Membrane</keyword>
<keyword evidence="1" id="KW-0812">Transmembrane</keyword>